<protein>
    <submittedName>
        <fullName evidence="1">Uncharacterized protein</fullName>
    </submittedName>
</protein>
<dbReference type="EMBL" id="KZ453008">
    <property type="protein sequence ID" value="PKA47909.1"/>
    <property type="molecule type" value="Genomic_DNA"/>
</dbReference>
<dbReference type="Proteomes" id="UP000236161">
    <property type="component" value="Unassembled WGS sequence"/>
</dbReference>
<name>A0A2H9ZX86_9ASPA</name>
<organism evidence="1 2">
    <name type="scientific">Apostasia shenzhenica</name>
    <dbReference type="NCBI Taxonomy" id="1088818"/>
    <lineage>
        <taxon>Eukaryota</taxon>
        <taxon>Viridiplantae</taxon>
        <taxon>Streptophyta</taxon>
        <taxon>Embryophyta</taxon>
        <taxon>Tracheophyta</taxon>
        <taxon>Spermatophyta</taxon>
        <taxon>Magnoliopsida</taxon>
        <taxon>Liliopsida</taxon>
        <taxon>Asparagales</taxon>
        <taxon>Orchidaceae</taxon>
        <taxon>Apostasioideae</taxon>
        <taxon>Apostasia</taxon>
    </lineage>
</organism>
<sequence>MVTAFGGSCMGTMPKWLKTFTNSGWKGRNNPSRRWWRHTAIFLFGKVVNPTSVDGYSKPTSGFLPHTCCTSVSKVCGGRTLSSPRRAW</sequence>
<keyword evidence="2" id="KW-1185">Reference proteome</keyword>
<reference evidence="1 2" key="1">
    <citation type="journal article" date="2017" name="Nature">
        <title>The Apostasia genome and the evolution of orchids.</title>
        <authorList>
            <person name="Zhang G.Q."/>
            <person name="Liu K.W."/>
            <person name="Li Z."/>
            <person name="Lohaus R."/>
            <person name="Hsiao Y.Y."/>
            <person name="Niu S.C."/>
            <person name="Wang J.Y."/>
            <person name="Lin Y.C."/>
            <person name="Xu Q."/>
            <person name="Chen L.J."/>
            <person name="Yoshida K."/>
            <person name="Fujiwara S."/>
            <person name="Wang Z.W."/>
            <person name="Zhang Y.Q."/>
            <person name="Mitsuda N."/>
            <person name="Wang M."/>
            <person name="Liu G.H."/>
            <person name="Pecoraro L."/>
            <person name="Huang H.X."/>
            <person name="Xiao X.J."/>
            <person name="Lin M."/>
            <person name="Wu X.Y."/>
            <person name="Wu W.L."/>
            <person name="Chen Y.Y."/>
            <person name="Chang S.B."/>
            <person name="Sakamoto S."/>
            <person name="Ohme-Takagi M."/>
            <person name="Yagi M."/>
            <person name="Zeng S.J."/>
            <person name="Shen C.Y."/>
            <person name="Yeh C.M."/>
            <person name="Luo Y.B."/>
            <person name="Tsai W.C."/>
            <person name="Van de Peer Y."/>
            <person name="Liu Z.J."/>
        </authorList>
    </citation>
    <scope>NUCLEOTIDE SEQUENCE [LARGE SCALE GENOMIC DNA]</scope>
    <source>
        <strain evidence="2">cv. Shenzhen</strain>
        <tissue evidence="1">Stem</tissue>
    </source>
</reference>
<evidence type="ECO:0000313" key="1">
    <source>
        <dbReference type="EMBL" id="PKA47909.1"/>
    </source>
</evidence>
<dbReference type="AlphaFoldDB" id="A0A2H9ZX86"/>
<evidence type="ECO:0000313" key="2">
    <source>
        <dbReference type="Proteomes" id="UP000236161"/>
    </source>
</evidence>
<gene>
    <name evidence="1" type="ORF">AXF42_Ash016255</name>
</gene>
<proteinExistence type="predicted"/>
<accession>A0A2H9ZX86</accession>